<dbReference type="GO" id="GO:0005085">
    <property type="term" value="F:guanyl-nucleotide exchange factor activity"/>
    <property type="evidence" value="ECO:0007669"/>
    <property type="project" value="UniProtKB-KW"/>
</dbReference>
<reference evidence="4 5" key="1">
    <citation type="journal article" date="2019" name="Nat. Ecol. Evol.">
        <title>Megaphylogeny resolves global patterns of mushroom evolution.</title>
        <authorList>
            <person name="Varga T."/>
            <person name="Krizsan K."/>
            <person name="Foldi C."/>
            <person name="Dima B."/>
            <person name="Sanchez-Garcia M."/>
            <person name="Sanchez-Ramirez S."/>
            <person name="Szollosi G.J."/>
            <person name="Szarkandi J.G."/>
            <person name="Papp V."/>
            <person name="Albert L."/>
            <person name="Andreopoulos W."/>
            <person name="Angelini C."/>
            <person name="Antonin V."/>
            <person name="Barry K.W."/>
            <person name="Bougher N.L."/>
            <person name="Buchanan P."/>
            <person name="Buyck B."/>
            <person name="Bense V."/>
            <person name="Catcheside P."/>
            <person name="Chovatia M."/>
            <person name="Cooper J."/>
            <person name="Damon W."/>
            <person name="Desjardin D."/>
            <person name="Finy P."/>
            <person name="Geml J."/>
            <person name="Haridas S."/>
            <person name="Hughes K."/>
            <person name="Justo A."/>
            <person name="Karasinski D."/>
            <person name="Kautmanova I."/>
            <person name="Kiss B."/>
            <person name="Kocsube S."/>
            <person name="Kotiranta H."/>
            <person name="LaButti K.M."/>
            <person name="Lechner B.E."/>
            <person name="Liimatainen K."/>
            <person name="Lipzen A."/>
            <person name="Lukacs Z."/>
            <person name="Mihaltcheva S."/>
            <person name="Morgado L.N."/>
            <person name="Niskanen T."/>
            <person name="Noordeloos M.E."/>
            <person name="Ohm R.A."/>
            <person name="Ortiz-Santana B."/>
            <person name="Ovrebo C."/>
            <person name="Racz N."/>
            <person name="Riley R."/>
            <person name="Savchenko A."/>
            <person name="Shiryaev A."/>
            <person name="Soop K."/>
            <person name="Spirin V."/>
            <person name="Szebenyi C."/>
            <person name="Tomsovsky M."/>
            <person name="Tulloss R.E."/>
            <person name="Uehling J."/>
            <person name="Grigoriev I.V."/>
            <person name="Vagvolgyi C."/>
            <person name="Papp T."/>
            <person name="Martin F.M."/>
            <person name="Miettinen O."/>
            <person name="Hibbett D.S."/>
            <person name="Nagy L.G."/>
        </authorList>
    </citation>
    <scope>NUCLEOTIDE SEQUENCE [LARGE SCALE GENOMIC DNA]</scope>
    <source>
        <strain evidence="4 5">CBS 121175</strain>
    </source>
</reference>
<sequence>MNFIRRIGRDEIYIKYVHQLVNMHLQAKNYVEAALTLKLHSDLYEWDLTSFVPPMEELGLPQQSHFHRKETLCLLILHYLGKGKAWENAVDICKQLAQQHSEVTFNYARLSEILRHQATLLEHIITEQRYYPDYYKVTFYGNFPQGIQNRRFIYRGYDWEKFGAFCERMLNKHPGAQLYRGTGDVPADIRFGSDKFIQCAAVTPEPNRTLPIFTNPDVPLAVRTYYEHCGIHQFSSTRQIRKLDKDGVEEMWIEKTTFSTEEAFPTVLRRSEILEHDIQEISPLEHAQHEVEAKTMELQTLHAKYSTLAKTAQNVSTTALAMVLNSAVDSPQNTGVPYYRQIFFHPELSFTSTWTAF</sequence>
<organism evidence="4 5">
    <name type="scientific">Coprinopsis marcescibilis</name>
    <name type="common">Agaric fungus</name>
    <name type="synonym">Psathyrella marcescibilis</name>
    <dbReference type="NCBI Taxonomy" id="230819"/>
    <lineage>
        <taxon>Eukaryota</taxon>
        <taxon>Fungi</taxon>
        <taxon>Dikarya</taxon>
        <taxon>Basidiomycota</taxon>
        <taxon>Agaricomycotina</taxon>
        <taxon>Agaricomycetes</taxon>
        <taxon>Agaricomycetidae</taxon>
        <taxon>Agaricales</taxon>
        <taxon>Agaricineae</taxon>
        <taxon>Psathyrellaceae</taxon>
        <taxon>Coprinopsis</taxon>
    </lineage>
</organism>
<keyword evidence="5" id="KW-1185">Reference proteome</keyword>
<dbReference type="AlphaFoldDB" id="A0A5C3KYV3"/>
<dbReference type="PANTHER" id="PTHR45653">
    <property type="entry name" value="DEDICATOR OF CYTOKINESIS"/>
    <property type="match status" value="1"/>
</dbReference>
<gene>
    <name evidence="4" type="ORF">FA15DRAFT_680121</name>
</gene>
<dbReference type="GO" id="GO:0005886">
    <property type="term" value="C:plasma membrane"/>
    <property type="evidence" value="ECO:0007669"/>
    <property type="project" value="TreeGrafter"/>
</dbReference>
<protein>
    <recommendedName>
        <fullName evidence="3">DOCKER domain-containing protein</fullName>
    </recommendedName>
</protein>
<comment type="similarity">
    <text evidence="2">Belongs to the DOCK family.</text>
</comment>
<dbReference type="CDD" id="cd11684">
    <property type="entry name" value="DHR2_DOCK"/>
    <property type="match status" value="1"/>
</dbReference>
<dbReference type="GO" id="GO:0007264">
    <property type="term" value="P:small GTPase-mediated signal transduction"/>
    <property type="evidence" value="ECO:0007669"/>
    <property type="project" value="InterPro"/>
</dbReference>
<proteinExistence type="inferred from homology"/>
<evidence type="ECO:0000313" key="5">
    <source>
        <dbReference type="Proteomes" id="UP000307440"/>
    </source>
</evidence>
<dbReference type="Gene3D" id="1.25.40.410">
    <property type="match status" value="1"/>
</dbReference>
<dbReference type="GO" id="GO:0031267">
    <property type="term" value="F:small GTPase binding"/>
    <property type="evidence" value="ECO:0007669"/>
    <property type="project" value="TreeGrafter"/>
</dbReference>
<evidence type="ECO:0000259" key="3">
    <source>
        <dbReference type="PROSITE" id="PS51651"/>
    </source>
</evidence>
<dbReference type="PANTHER" id="PTHR45653:SF10">
    <property type="entry name" value="MYOBLAST CITY, ISOFORM B"/>
    <property type="match status" value="1"/>
</dbReference>
<dbReference type="OrthoDB" id="18896at2759"/>
<evidence type="ECO:0000256" key="2">
    <source>
        <dbReference type="PROSITE-ProRule" id="PRU00984"/>
    </source>
</evidence>
<dbReference type="InterPro" id="IPR027357">
    <property type="entry name" value="DOCKER_dom"/>
</dbReference>
<dbReference type="STRING" id="230819.A0A5C3KYV3"/>
<dbReference type="Proteomes" id="UP000307440">
    <property type="component" value="Unassembled WGS sequence"/>
</dbReference>
<dbReference type="EMBL" id="ML210185">
    <property type="protein sequence ID" value="TFK25475.1"/>
    <property type="molecule type" value="Genomic_DNA"/>
</dbReference>
<feature type="domain" description="DOCKER" evidence="3">
    <location>
        <begin position="4"/>
        <end position="357"/>
    </location>
</feature>
<evidence type="ECO:0000313" key="4">
    <source>
        <dbReference type="EMBL" id="TFK25475.1"/>
    </source>
</evidence>
<dbReference type="InterPro" id="IPR046769">
    <property type="entry name" value="DOCKER_Lobe_A"/>
</dbReference>
<accession>A0A5C3KYV3</accession>
<dbReference type="Gene3D" id="1.20.58.740">
    <property type="match status" value="1"/>
</dbReference>
<dbReference type="PROSITE" id="PS51651">
    <property type="entry name" value="DOCKER"/>
    <property type="match status" value="1"/>
</dbReference>
<dbReference type="InterPro" id="IPR043162">
    <property type="entry name" value="DOCK_C_lobe_C"/>
</dbReference>
<name>A0A5C3KYV3_COPMA</name>
<dbReference type="Pfam" id="PF06920">
    <property type="entry name" value="DHR-2_Lobe_A"/>
    <property type="match status" value="1"/>
</dbReference>
<dbReference type="GO" id="GO:0005737">
    <property type="term" value="C:cytoplasm"/>
    <property type="evidence" value="ECO:0007669"/>
    <property type="project" value="TreeGrafter"/>
</dbReference>
<keyword evidence="1" id="KW-0344">Guanine-nucleotide releasing factor</keyword>
<evidence type="ECO:0000256" key="1">
    <source>
        <dbReference type="ARBA" id="ARBA00022658"/>
    </source>
</evidence>
<dbReference type="InterPro" id="IPR026791">
    <property type="entry name" value="DOCK"/>
</dbReference>
<dbReference type="InterPro" id="IPR043161">
    <property type="entry name" value="DOCK_C_lobe_A"/>
</dbReference>